<dbReference type="Gene3D" id="3.40.720.10">
    <property type="entry name" value="Alkaline Phosphatase, subunit A"/>
    <property type="match status" value="1"/>
</dbReference>
<sequence>MSVDVPSKKELFQFVDNVTYGDFCDVEVSQVSEDSHRNHASNPIRQRGGALHISSLLPALSDVIGAPVSTAVHKNPGFLRESLGIPKARAAIVVLVDGLGYWNILMRQGHAPYLRSLLNEPINQRPISTCVPSTTVAAMATFGTGTCPGLTCMTGYTQKNAQTGNLAQLIQFKDAPDPLVLQQQPTLFESLVAQGVRVDSVSLAKFEHSPLTQAAFRGAHYVTAGTPRARIMKAAASTKSPGLTYLYLRDTDKVGHNYGWDSEQWVAAFEQVDEQLRLLQRNCAPGTVIVIAADHGMIQTDPDACVDIAKQADLMRDVAMIGGEPRSVMVYVKDGVEVEEVANRWNTVLGDRALVRTKKEAIADGVFGCVCERSEDILGDVLVQAQGACTIVDSRTQTEKAMSLPSVHGSLTHLEMDIPCLVDLV</sequence>
<dbReference type="RefSeq" id="WP_116712035.1">
    <property type="nucleotide sequence ID" value="NZ_LRTV01000001.1"/>
</dbReference>
<dbReference type="Pfam" id="PF01663">
    <property type="entry name" value="Phosphodiest"/>
    <property type="match status" value="1"/>
</dbReference>
<gene>
    <name evidence="1" type="ORF">AXE77_00835</name>
</gene>
<evidence type="ECO:0000313" key="2">
    <source>
        <dbReference type="Proteomes" id="UP000259221"/>
    </source>
</evidence>
<dbReference type="InterPro" id="IPR017850">
    <property type="entry name" value="Alkaline_phosphatase_core_sf"/>
</dbReference>
<dbReference type="Proteomes" id="UP000259221">
    <property type="component" value="Unassembled WGS sequence"/>
</dbReference>
<dbReference type="EMBL" id="LRTV01000001">
    <property type="protein sequence ID" value="RFD80441.1"/>
    <property type="molecule type" value="Genomic_DNA"/>
</dbReference>
<dbReference type="PANTHER" id="PTHR10151">
    <property type="entry name" value="ECTONUCLEOTIDE PYROPHOSPHATASE/PHOSPHODIESTERASE"/>
    <property type="match status" value="1"/>
</dbReference>
<organism evidence="1 2">
    <name type="scientific">Gardnerella vaginalis</name>
    <dbReference type="NCBI Taxonomy" id="2702"/>
    <lineage>
        <taxon>Bacteria</taxon>
        <taxon>Bacillati</taxon>
        <taxon>Actinomycetota</taxon>
        <taxon>Actinomycetes</taxon>
        <taxon>Bifidobacteriales</taxon>
        <taxon>Bifidobacteriaceae</taxon>
        <taxon>Gardnerella</taxon>
    </lineage>
</organism>
<dbReference type="InterPro" id="IPR002591">
    <property type="entry name" value="Phosphodiest/P_Trfase"/>
</dbReference>
<dbReference type="GO" id="GO:0016787">
    <property type="term" value="F:hydrolase activity"/>
    <property type="evidence" value="ECO:0007669"/>
    <property type="project" value="UniProtKB-ARBA"/>
</dbReference>
<accession>A0A3E1J257</accession>
<dbReference type="AlphaFoldDB" id="A0A3E1J257"/>
<name>A0A3E1J257_GARVA</name>
<dbReference type="SUPFAM" id="SSF53649">
    <property type="entry name" value="Alkaline phosphatase-like"/>
    <property type="match status" value="1"/>
</dbReference>
<evidence type="ECO:0000313" key="1">
    <source>
        <dbReference type="EMBL" id="RFD80441.1"/>
    </source>
</evidence>
<reference evidence="1 2" key="1">
    <citation type="submission" date="2016-02" db="EMBL/GenBank/DDBJ databases">
        <authorList>
            <person name="Alioto T."/>
            <person name="Alioto T."/>
        </authorList>
    </citation>
    <scope>NUCLEOTIDE SEQUENCE [LARGE SCALE GENOMIC DNA]</scope>
    <source>
        <strain evidence="1 2">NR010</strain>
    </source>
</reference>
<dbReference type="PANTHER" id="PTHR10151:SF120">
    <property type="entry name" value="BIS(5'-ADENOSYL)-TRIPHOSPHATASE"/>
    <property type="match status" value="1"/>
</dbReference>
<proteinExistence type="predicted"/>
<comment type="caution">
    <text evidence="1">The sequence shown here is derived from an EMBL/GenBank/DDBJ whole genome shotgun (WGS) entry which is preliminary data.</text>
</comment>
<dbReference type="OrthoDB" id="9779267at2"/>
<protein>
    <submittedName>
        <fullName evidence="1">Nucleotide pyrophosphatase</fullName>
    </submittedName>
</protein>